<feature type="domain" description="DUF5916" evidence="1">
    <location>
        <begin position="266"/>
        <end position="340"/>
    </location>
</feature>
<evidence type="ECO:0000313" key="3">
    <source>
        <dbReference type="Proteomes" id="UP000663929"/>
    </source>
</evidence>
<evidence type="ECO:0000313" key="2">
    <source>
        <dbReference type="EMBL" id="QTD54142.1"/>
    </source>
</evidence>
<dbReference type="CDD" id="cd09618">
    <property type="entry name" value="CBM9_like_2"/>
    <property type="match status" value="1"/>
</dbReference>
<sequence>MVVFIVFLTSLWIGPTYRDLSPEVTTPQLSVPYFSEIPTLDDFSGMTASPRVSGHMVTATGFSQRHPHDGRNASQRTEVYLSHDEKNLYAVFLAFDQEPHKVRHSLAPRESIGDDDTVSLVIDTFNDQRRAYTFTCNPRGVQRDSIFTEGSGEDSSFNTVWRSEGRLTEGGFIVRMVVPFKSLRFPPEREQVWGVMFSRSIIRLSEDSHWPRYLRAIQGKLNQAGRLRIDTKITSGKNHQFIPFVTARSFELLENDPQEGPRFISDDNDAKIGLDAKFVFKESMVLDLTANPDFSQVESDQPQIVTNNRFETFFPERRPFFIENSDIFKLPIRLVFTRRIIEPEGGIRLTGKSGPYAIGALIANDKAPGQIHPNHIDYGHDANYGIARLTRDVFSQSRIGMLYTHRELNGRRNDVASVDGRFTLNANWTAQVQAVHSRNDELDADEGAIMELEDEAYYALFVRDGRNVTTFIRYVDVGEDFRAPTGFLGRVYRPDNRNVHTFTTLRSRPENGKLDAWGLNLSTENFWDQDGTPQEENFSPNLVWQFEGQTTAFLYGSIARETLRPVDFPALTERTKLEFWHAGASITTSIFKKFSLDTYYEQGETPNFVRHREFAPNLGTYEDFNLSFIWRPITRFRLDQDLLYFKLDNKDNDAFVFSNLIYRTKLNWQFNRHLSARLIAQYESLRVNEQETRIPRGRDLNGDLLLTYLVNPWTAFYLGYNSNYINVLLEHGADRNQLLLTEDLHNDSHQVFMKFSYLWR</sequence>
<organism evidence="2 3">
    <name type="scientific">Sulfidibacter corallicola</name>
    <dbReference type="NCBI Taxonomy" id="2818388"/>
    <lineage>
        <taxon>Bacteria</taxon>
        <taxon>Pseudomonadati</taxon>
        <taxon>Acidobacteriota</taxon>
        <taxon>Holophagae</taxon>
        <taxon>Acanthopleuribacterales</taxon>
        <taxon>Acanthopleuribacteraceae</taxon>
        <taxon>Sulfidibacter</taxon>
    </lineage>
</organism>
<accession>A0A8A4TYW4</accession>
<evidence type="ECO:0000259" key="1">
    <source>
        <dbReference type="Pfam" id="PF19313"/>
    </source>
</evidence>
<protein>
    <submittedName>
        <fullName evidence="2">Carbohydrate binding family 9 domain-containing protein</fullName>
    </submittedName>
</protein>
<dbReference type="Gene3D" id="2.60.40.1190">
    <property type="match status" value="1"/>
</dbReference>
<name>A0A8A4TYW4_SULCO</name>
<dbReference type="RefSeq" id="WP_237384241.1">
    <property type="nucleotide sequence ID" value="NZ_CP071793.1"/>
</dbReference>
<dbReference type="Proteomes" id="UP000663929">
    <property type="component" value="Chromosome"/>
</dbReference>
<dbReference type="SUPFAM" id="SSF49344">
    <property type="entry name" value="CBD9-like"/>
    <property type="match status" value="1"/>
</dbReference>
<proteinExistence type="predicted"/>
<dbReference type="KEGG" id="scor:J3U87_16980"/>
<dbReference type="AlphaFoldDB" id="A0A8A4TYW4"/>
<gene>
    <name evidence="2" type="ORF">J3U87_16980</name>
</gene>
<dbReference type="EMBL" id="CP071793">
    <property type="protein sequence ID" value="QTD54142.1"/>
    <property type="molecule type" value="Genomic_DNA"/>
</dbReference>
<reference evidence="2" key="1">
    <citation type="submission" date="2021-03" db="EMBL/GenBank/DDBJ databases">
        <title>Acanthopleuribacteraceae sp. M133.</title>
        <authorList>
            <person name="Wang G."/>
        </authorList>
    </citation>
    <scope>NUCLEOTIDE SEQUENCE</scope>
    <source>
        <strain evidence="2">M133</strain>
    </source>
</reference>
<dbReference type="Pfam" id="PF19313">
    <property type="entry name" value="DUF5916"/>
    <property type="match status" value="1"/>
</dbReference>
<keyword evidence="3" id="KW-1185">Reference proteome</keyword>
<dbReference type="InterPro" id="IPR045670">
    <property type="entry name" value="DUF5916"/>
</dbReference>